<dbReference type="InterPro" id="IPR036661">
    <property type="entry name" value="Luciferase-like_sf"/>
</dbReference>
<keyword evidence="4" id="KW-0503">Monooxygenase</keyword>
<keyword evidence="3" id="KW-0560">Oxidoreductase</keyword>
<dbReference type="SUPFAM" id="SSF51679">
    <property type="entry name" value="Bacterial luciferase-like"/>
    <property type="match status" value="1"/>
</dbReference>
<evidence type="ECO:0000259" key="5">
    <source>
        <dbReference type="Pfam" id="PF00296"/>
    </source>
</evidence>
<evidence type="ECO:0000313" key="6">
    <source>
        <dbReference type="EMBL" id="RPF22839.1"/>
    </source>
</evidence>
<dbReference type="PANTHER" id="PTHR42847:SF8">
    <property type="entry name" value="CONSERVED PROTEIN"/>
    <property type="match status" value="1"/>
</dbReference>
<dbReference type="EMBL" id="RKQZ01000001">
    <property type="protein sequence ID" value="RPF22839.1"/>
    <property type="molecule type" value="Genomic_DNA"/>
</dbReference>
<feature type="domain" description="Luciferase-like" evidence="5">
    <location>
        <begin position="51"/>
        <end position="321"/>
    </location>
</feature>
<reference evidence="6 7" key="1">
    <citation type="submission" date="2018-11" db="EMBL/GenBank/DDBJ databases">
        <title>Sequencing the genomes of 1000 actinobacteria strains.</title>
        <authorList>
            <person name="Klenk H.-P."/>
        </authorList>
    </citation>
    <scope>NUCLEOTIDE SEQUENCE [LARGE SCALE GENOMIC DNA]</scope>
    <source>
        <strain evidence="6 7">DSM 15700</strain>
    </source>
</reference>
<dbReference type="PANTHER" id="PTHR42847">
    <property type="entry name" value="ALKANESULFONATE MONOOXYGENASE"/>
    <property type="match status" value="1"/>
</dbReference>
<accession>A0A3N4YP54</accession>
<evidence type="ECO:0000256" key="1">
    <source>
        <dbReference type="ARBA" id="ARBA00022630"/>
    </source>
</evidence>
<organism evidence="6 7">
    <name type="scientific">Myceligenerans xiligouense</name>
    <dbReference type="NCBI Taxonomy" id="253184"/>
    <lineage>
        <taxon>Bacteria</taxon>
        <taxon>Bacillati</taxon>
        <taxon>Actinomycetota</taxon>
        <taxon>Actinomycetes</taxon>
        <taxon>Micrococcales</taxon>
        <taxon>Promicromonosporaceae</taxon>
        <taxon>Myceligenerans</taxon>
    </lineage>
</organism>
<keyword evidence="2" id="KW-0288">FMN</keyword>
<dbReference type="NCBIfam" id="TIGR03560">
    <property type="entry name" value="F420_Rv1855c"/>
    <property type="match status" value="1"/>
</dbReference>
<dbReference type="GO" id="GO:0008726">
    <property type="term" value="F:alkanesulfonate monooxygenase activity"/>
    <property type="evidence" value="ECO:0007669"/>
    <property type="project" value="TreeGrafter"/>
</dbReference>
<evidence type="ECO:0000256" key="4">
    <source>
        <dbReference type="ARBA" id="ARBA00023033"/>
    </source>
</evidence>
<dbReference type="RefSeq" id="WP_123815703.1">
    <property type="nucleotide sequence ID" value="NZ_RKQZ01000001.1"/>
</dbReference>
<dbReference type="GO" id="GO:0046306">
    <property type="term" value="P:alkanesulfonate catabolic process"/>
    <property type="evidence" value="ECO:0007669"/>
    <property type="project" value="TreeGrafter"/>
</dbReference>
<dbReference type="Gene3D" id="3.20.20.30">
    <property type="entry name" value="Luciferase-like domain"/>
    <property type="match status" value="1"/>
</dbReference>
<dbReference type="Pfam" id="PF00296">
    <property type="entry name" value="Bac_luciferase"/>
    <property type="match status" value="1"/>
</dbReference>
<proteinExistence type="predicted"/>
<evidence type="ECO:0000256" key="2">
    <source>
        <dbReference type="ARBA" id="ARBA00022643"/>
    </source>
</evidence>
<dbReference type="InterPro" id="IPR050172">
    <property type="entry name" value="SsuD_RutA_monooxygenase"/>
</dbReference>
<gene>
    <name evidence="6" type="ORF">EDD34_3514</name>
</gene>
<keyword evidence="1" id="KW-0285">Flavoprotein</keyword>
<dbReference type="InterPro" id="IPR019952">
    <property type="entry name" value="F420_OxRdatse_Rv1855c_pred"/>
</dbReference>
<dbReference type="InterPro" id="IPR011251">
    <property type="entry name" value="Luciferase-like_dom"/>
</dbReference>
<evidence type="ECO:0000313" key="7">
    <source>
        <dbReference type="Proteomes" id="UP000280501"/>
    </source>
</evidence>
<keyword evidence="7" id="KW-1185">Reference proteome</keyword>
<dbReference type="AlphaFoldDB" id="A0A3N4YP54"/>
<protein>
    <submittedName>
        <fullName evidence="6">F420-dependent oxidoreductase-like protein</fullName>
    </submittedName>
</protein>
<name>A0A3N4YP54_9MICO</name>
<comment type="caution">
    <text evidence="6">The sequence shown here is derived from an EMBL/GenBank/DDBJ whole genome shotgun (WGS) entry which is preliminary data.</text>
</comment>
<dbReference type="Proteomes" id="UP000280501">
    <property type="component" value="Unassembled WGS sequence"/>
</dbReference>
<sequence>MRFGLFIPQGWRLDLVDIAPEDHWSTMLSLLHRAENQAAGEAVPGGGFAWESAWVYDHFHTVPDPTHEATHEAWTLMAAFAAASQRVRLGQMCTCMAYREPTYLAKVASTADAISGGRIEMGIGAGWYEHEWRAYGYGFPTAGERLRALDEGVQIMANMWRTGTSGRFDGRHYQVDGARCYPQPLQQLPVGDGGADVPSIPLWIAGGGEKKTLRIAAQHAQYTNFAGDPEGFAHKSSVLQGHCDALGRDFGEITRSANYNVVIGATEKEVADRLAWIEEHLRRWAPERADDETGVWREAYLTGTPEQIVEKLRAVEKLGMTYAITYFLEAAYDQSGIELFEKQVIPELQ</sequence>
<evidence type="ECO:0000256" key="3">
    <source>
        <dbReference type="ARBA" id="ARBA00023002"/>
    </source>
</evidence>
<dbReference type="OrthoDB" id="143323at2"/>